<keyword evidence="3" id="KW-1185">Reference proteome</keyword>
<dbReference type="OrthoDB" id="424572at2759"/>
<evidence type="ECO:0000313" key="2">
    <source>
        <dbReference type="EMBL" id="EJW03158.1"/>
    </source>
</evidence>
<dbReference type="STRING" id="1003232.J8ZU28"/>
<name>J8ZU28_EDHAE</name>
<gene>
    <name evidence="2" type="ORF">EDEG_02463</name>
</gene>
<dbReference type="GO" id="GO:0005085">
    <property type="term" value="F:guanyl-nucleotide exchange factor activity"/>
    <property type="evidence" value="ECO:0007669"/>
    <property type="project" value="TreeGrafter"/>
</dbReference>
<dbReference type="PANTHER" id="PTHR45887">
    <property type="entry name" value="TRANSLATION INITIATION FACTOR EIF-2B SUBUNIT EPSILON"/>
    <property type="match status" value="1"/>
</dbReference>
<comment type="caution">
    <text evidence="2">The sequence shown here is derived from an EMBL/GenBank/DDBJ whole genome shotgun (WGS) entry which is preliminary data.</text>
</comment>
<dbReference type="PANTHER" id="PTHR45887:SF1">
    <property type="entry name" value="TRANSLATION INITIATION FACTOR EIF-2B SUBUNIT EPSILON"/>
    <property type="match status" value="1"/>
</dbReference>
<dbReference type="GO" id="GO:0005851">
    <property type="term" value="C:eukaryotic translation initiation factor 2B complex"/>
    <property type="evidence" value="ECO:0007669"/>
    <property type="project" value="TreeGrafter"/>
</dbReference>
<accession>J8ZU28</accession>
<dbReference type="GO" id="GO:0003743">
    <property type="term" value="F:translation initiation factor activity"/>
    <property type="evidence" value="ECO:0007669"/>
    <property type="project" value="TreeGrafter"/>
</dbReference>
<organism evidence="2 3">
    <name type="scientific">Edhazardia aedis (strain USNM 41457)</name>
    <name type="common">Microsporidian parasite</name>
    <dbReference type="NCBI Taxonomy" id="1003232"/>
    <lineage>
        <taxon>Eukaryota</taxon>
        <taxon>Fungi</taxon>
        <taxon>Fungi incertae sedis</taxon>
        <taxon>Microsporidia</taxon>
        <taxon>Edhazardia</taxon>
    </lineage>
</organism>
<proteinExistence type="predicted"/>
<dbReference type="InParanoid" id="J8ZU28"/>
<dbReference type="Proteomes" id="UP000003163">
    <property type="component" value="Unassembled WGS sequence"/>
</dbReference>
<dbReference type="HOGENOM" id="CLU_903234_0_0_1"/>
<reference evidence="2 3" key="1">
    <citation type="submission" date="2011-08" db="EMBL/GenBank/DDBJ databases">
        <authorList>
            <person name="Liu Z.J."/>
            <person name="Shi F.L."/>
            <person name="Lu J.Q."/>
            <person name="Li M."/>
            <person name="Wang Z.L."/>
        </authorList>
    </citation>
    <scope>NUCLEOTIDE SEQUENCE [LARGE SCALE GENOMIC DNA]</scope>
    <source>
        <strain evidence="2 3">USNM 41457</strain>
    </source>
</reference>
<dbReference type="VEuPathDB" id="MicrosporidiaDB:EDEG_02463"/>
<sequence>MGKSRKIFCKFDVESVYGILIADDFDKLIGTVETPSFLRIANVPLLQLALENVLSTGIRRIMICLKSNENKIEIENYLKSSSLNKHIKEVVYVVNRTLGECFRDIDRMVEAMYYLIYDVLSFNVCPLLELFQRLFDEDTIFNNLIFPVEKQISEQSYSLCGVSTEKNLVYYKKKGNLDECAGDLFLNAVSRCPEVVFRNDFHKTVICAVKKEFISLFTEHFEINNVDDMIEKILALDIYSYQFATTIKETKDFDLYQTQEKIIRDKDIESNNLEQKHIENIDKRDKKEKENIENIDKKPKEKKYFNEK</sequence>
<dbReference type="AlphaFoldDB" id="J8ZU28"/>
<dbReference type="Gene3D" id="3.90.550.10">
    <property type="entry name" value="Spore Coat Polysaccharide Biosynthesis Protein SpsA, Chain A"/>
    <property type="match status" value="1"/>
</dbReference>
<dbReference type="GO" id="GO:0031369">
    <property type="term" value="F:translation initiation factor binding"/>
    <property type="evidence" value="ECO:0007669"/>
    <property type="project" value="TreeGrafter"/>
</dbReference>
<protein>
    <submittedName>
        <fullName evidence="2">Uncharacterized protein</fullName>
    </submittedName>
</protein>
<reference evidence="3" key="2">
    <citation type="submission" date="2015-07" db="EMBL/GenBank/DDBJ databases">
        <title>Contrasting host-pathogen interactions and genome evolution in two generalist and specialist microsporidian pathogens of mosquitoes.</title>
        <authorList>
            <consortium name="The Broad Institute Genomics Platform"/>
            <consortium name="The Broad Institute Genome Sequencing Center for Infectious Disease"/>
            <person name="Cuomo C.A."/>
            <person name="Sanscrainte N.D."/>
            <person name="Goldberg J.M."/>
            <person name="Heiman D."/>
            <person name="Young S."/>
            <person name="Zeng Q."/>
            <person name="Becnel J.J."/>
            <person name="Birren B.W."/>
        </authorList>
    </citation>
    <scope>NUCLEOTIDE SEQUENCE [LARGE SCALE GENOMIC DNA]</scope>
    <source>
        <strain evidence="3">USNM 41457</strain>
    </source>
</reference>
<dbReference type="EMBL" id="AFBI03000044">
    <property type="protein sequence ID" value="EJW03158.1"/>
    <property type="molecule type" value="Genomic_DNA"/>
</dbReference>
<dbReference type="InterPro" id="IPR029044">
    <property type="entry name" value="Nucleotide-diphossugar_trans"/>
</dbReference>
<feature type="region of interest" description="Disordered" evidence="1">
    <location>
        <begin position="279"/>
        <end position="308"/>
    </location>
</feature>
<dbReference type="InterPro" id="IPR051956">
    <property type="entry name" value="eIF2B_epsilon"/>
</dbReference>
<evidence type="ECO:0000313" key="3">
    <source>
        <dbReference type="Proteomes" id="UP000003163"/>
    </source>
</evidence>
<evidence type="ECO:0000256" key="1">
    <source>
        <dbReference type="SAM" id="MobiDB-lite"/>
    </source>
</evidence>